<dbReference type="AlphaFoldDB" id="A0A8S1QZN7"/>
<keyword evidence="8" id="KW-1185">Reference proteome</keyword>
<reference evidence="7" key="1">
    <citation type="submission" date="2021-01" db="EMBL/GenBank/DDBJ databases">
        <authorList>
            <consortium name="Genoscope - CEA"/>
            <person name="William W."/>
        </authorList>
    </citation>
    <scope>NUCLEOTIDE SEQUENCE</scope>
</reference>
<dbReference type="InterPro" id="IPR000719">
    <property type="entry name" value="Prot_kinase_dom"/>
</dbReference>
<evidence type="ECO:0000256" key="3">
    <source>
        <dbReference type="PROSITE-ProRule" id="PRU10141"/>
    </source>
</evidence>
<name>A0A8S1QZN7_9CILI</name>
<feature type="region of interest" description="Disordered" evidence="5">
    <location>
        <begin position="411"/>
        <end position="434"/>
    </location>
</feature>
<accession>A0A8S1QZN7</accession>
<evidence type="ECO:0000259" key="6">
    <source>
        <dbReference type="PROSITE" id="PS50011"/>
    </source>
</evidence>
<feature type="binding site" evidence="3">
    <location>
        <position position="154"/>
    </location>
    <ligand>
        <name>ATP</name>
        <dbReference type="ChEBI" id="CHEBI:30616"/>
    </ligand>
</feature>
<dbReference type="PROSITE" id="PS00108">
    <property type="entry name" value="PROTEIN_KINASE_ST"/>
    <property type="match status" value="1"/>
</dbReference>
<feature type="domain" description="Protein kinase" evidence="6">
    <location>
        <begin position="125"/>
        <end position="380"/>
    </location>
</feature>
<dbReference type="OrthoDB" id="40902at2759"/>
<evidence type="ECO:0000256" key="4">
    <source>
        <dbReference type="RuleBase" id="RU000304"/>
    </source>
</evidence>
<dbReference type="FunFam" id="1.10.510.10:FF:000945">
    <property type="entry name" value="Uncharacterized protein"/>
    <property type="match status" value="1"/>
</dbReference>
<dbReference type="PROSITE" id="PS00107">
    <property type="entry name" value="PROTEIN_KINASE_ATP"/>
    <property type="match status" value="1"/>
</dbReference>
<organism evidence="7 8">
    <name type="scientific">Paramecium sonneborni</name>
    <dbReference type="NCBI Taxonomy" id="65129"/>
    <lineage>
        <taxon>Eukaryota</taxon>
        <taxon>Sar</taxon>
        <taxon>Alveolata</taxon>
        <taxon>Ciliophora</taxon>
        <taxon>Intramacronucleata</taxon>
        <taxon>Oligohymenophorea</taxon>
        <taxon>Peniculida</taxon>
        <taxon>Parameciidae</taxon>
        <taxon>Paramecium</taxon>
    </lineage>
</organism>
<keyword evidence="4" id="KW-0723">Serine/threonine-protein kinase</keyword>
<dbReference type="Proteomes" id="UP000692954">
    <property type="component" value="Unassembled WGS sequence"/>
</dbReference>
<dbReference type="PANTHER" id="PTHR24347">
    <property type="entry name" value="SERINE/THREONINE-PROTEIN KINASE"/>
    <property type="match status" value="1"/>
</dbReference>
<evidence type="ECO:0000313" key="7">
    <source>
        <dbReference type="EMBL" id="CAD8121028.1"/>
    </source>
</evidence>
<dbReference type="GO" id="GO:0005524">
    <property type="term" value="F:ATP binding"/>
    <property type="evidence" value="ECO:0007669"/>
    <property type="project" value="UniProtKB-UniRule"/>
</dbReference>
<comment type="caution">
    <text evidence="7">The sequence shown here is derived from an EMBL/GenBank/DDBJ whole genome shotgun (WGS) entry which is preliminary data.</text>
</comment>
<dbReference type="EMBL" id="CAJJDN010000129">
    <property type="protein sequence ID" value="CAD8121028.1"/>
    <property type="molecule type" value="Genomic_DNA"/>
</dbReference>
<evidence type="ECO:0000256" key="2">
    <source>
        <dbReference type="ARBA" id="ARBA00022840"/>
    </source>
</evidence>
<keyword evidence="4" id="KW-0808">Transferase</keyword>
<comment type="similarity">
    <text evidence="4">Belongs to the protein kinase superfamily.</text>
</comment>
<protein>
    <recommendedName>
        <fullName evidence="6">Protein kinase domain-containing protein</fullName>
    </recommendedName>
</protein>
<keyword evidence="4" id="KW-0418">Kinase</keyword>
<keyword evidence="1 3" id="KW-0547">Nucleotide-binding</keyword>
<evidence type="ECO:0000313" key="8">
    <source>
        <dbReference type="Proteomes" id="UP000692954"/>
    </source>
</evidence>
<keyword evidence="2 3" id="KW-0067">ATP-binding</keyword>
<dbReference type="GO" id="GO:0004674">
    <property type="term" value="F:protein serine/threonine kinase activity"/>
    <property type="evidence" value="ECO:0007669"/>
    <property type="project" value="UniProtKB-KW"/>
</dbReference>
<evidence type="ECO:0000256" key="5">
    <source>
        <dbReference type="SAM" id="MobiDB-lite"/>
    </source>
</evidence>
<gene>
    <name evidence="7" type="ORF">PSON_ATCC_30995.1.T1290126</name>
</gene>
<dbReference type="InterPro" id="IPR008271">
    <property type="entry name" value="Ser/Thr_kinase_AS"/>
</dbReference>
<sequence length="492" mass="56875">MAVTQSFFSDTYNTRFPTWCYEKCPCDTSQMANPTHFKIQINNGKQKTKLLYIQNDYLITKSKQNDLKWICYLNSTLKVLKNSREQTSTLLLSQGQNEVSISGDIENLLKTIKRYSIQEEFKMKFQLIKKLGQGAFAEVYSAKNKQSDDYFAVKMFEKQFFKSYLDQQSLLKEIKVLRTIYHESTVALLELYETQCYVYVVMELLNGGNLSQYLDKNSPLSEKQTAQIVYNLLISLNHINSFGIFHRDLKPDNIIFREKGNLDSLCIIDFGLADFYNQEAIYLFNRCGSVGFVAPEILHDCAYDLKVDLYSIGIIMYCALNGSLPFEGNSMQKVQQNYKGEVKTNNLNISSKGLQFINSLLQPNPQKRIDLQEALIHPWFLEQNFSSIKGFKLKSMKQSIMKQNLMLTPQLIKSSPNSTPRSPQSPLTNPSQQSSFLMRMAGKKLSNFKLDEDLTPREKEQYSPKSNLLKKVVVRKSIFNHLEPLKRQRKLE</sequence>
<dbReference type="Pfam" id="PF00069">
    <property type="entry name" value="Pkinase"/>
    <property type="match status" value="1"/>
</dbReference>
<dbReference type="InterPro" id="IPR017441">
    <property type="entry name" value="Protein_kinase_ATP_BS"/>
</dbReference>
<proteinExistence type="inferred from homology"/>
<dbReference type="PROSITE" id="PS50011">
    <property type="entry name" value="PROTEIN_KINASE_DOM"/>
    <property type="match status" value="1"/>
</dbReference>
<evidence type="ECO:0000256" key="1">
    <source>
        <dbReference type="ARBA" id="ARBA00022741"/>
    </source>
</evidence>
<dbReference type="SMART" id="SM00220">
    <property type="entry name" value="S_TKc"/>
    <property type="match status" value="1"/>
</dbReference>